<sequence>MKDTLSSLHRVPKPSSSAGVTKPFSSSLESAINSPEPRTPPHRIFSYSTSSGSSVCKEHGSKDDTSEDDLLIKSPVDITVDWVSTLEVSEFPSCPDHTHYVGDRNKTAKMLKIILNFIKVNYPGDFGEFRRIKVYGVQIYDDARYDYFEY</sequence>
<dbReference type="EMBL" id="KI284234">
    <property type="protein sequence ID" value="ESA13093.1"/>
    <property type="molecule type" value="Genomic_DNA"/>
</dbReference>
<proteinExistence type="predicted"/>
<gene>
    <name evidence="2" type="ORF">GLOINDRAFT_96040</name>
</gene>
<feature type="compositionally biased region" description="Polar residues" evidence="1">
    <location>
        <begin position="14"/>
        <end position="33"/>
    </location>
</feature>
<evidence type="ECO:0000256" key="1">
    <source>
        <dbReference type="SAM" id="MobiDB-lite"/>
    </source>
</evidence>
<dbReference type="VEuPathDB" id="FungiDB:RhiirFUN_008899"/>
<protein>
    <submittedName>
        <fullName evidence="2">Uncharacterized protein</fullName>
    </submittedName>
</protein>
<reference evidence="2" key="1">
    <citation type="submission" date="2013-07" db="EMBL/GenBank/DDBJ databases">
        <title>The genome of an arbuscular mycorrhizal fungus provides insights into the evolution of the oldest plant symbiosis.</title>
        <authorList>
            <consortium name="DOE Joint Genome Institute"/>
            <person name="Tisserant E."/>
            <person name="Malbreil M."/>
            <person name="Kuo A."/>
            <person name="Kohler A."/>
            <person name="Symeonidi A."/>
            <person name="Balestrini R."/>
            <person name="Charron P."/>
            <person name="Duensing N."/>
            <person name="Frei-dit-Frey N."/>
            <person name="Gianinazzi-Pearson V."/>
            <person name="Gilbert B."/>
            <person name="Handa Y."/>
            <person name="Hijri M."/>
            <person name="Kaul R."/>
            <person name="Kawaguchi M."/>
            <person name="Krajinski F."/>
            <person name="Lammers P."/>
            <person name="Lapierre D."/>
            <person name="Masclaux F.G."/>
            <person name="Murat C."/>
            <person name="Morin E."/>
            <person name="Ndikumana S."/>
            <person name="Pagni M."/>
            <person name="Petitpierre D."/>
            <person name="Requena N."/>
            <person name="Rosikiewicz P."/>
            <person name="Riley R."/>
            <person name="Saito K."/>
            <person name="San Clemente H."/>
            <person name="Shapiro H."/>
            <person name="van Tuinen D."/>
            <person name="Becard G."/>
            <person name="Bonfante P."/>
            <person name="Paszkowski U."/>
            <person name="Shachar-Hill Y."/>
            <person name="Young J.P."/>
            <person name="Sanders I.R."/>
            <person name="Henrissat B."/>
            <person name="Rensing S.A."/>
            <person name="Grigoriev I.V."/>
            <person name="Corradi N."/>
            <person name="Roux C."/>
            <person name="Martin F."/>
        </authorList>
    </citation>
    <scope>NUCLEOTIDE SEQUENCE</scope>
    <source>
        <strain evidence="2">DAOM 197198</strain>
    </source>
</reference>
<dbReference type="AlphaFoldDB" id="U9U3F1"/>
<feature type="region of interest" description="Disordered" evidence="1">
    <location>
        <begin position="1"/>
        <end position="68"/>
    </location>
</feature>
<dbReference type="HOGENOM" id="CLU_1741525_0_0_1"/>
<organism evidence="2">
    <name type="scientific">Rhizophagus irregularis (strain DAOM 181602 / DAOM 197198 / MUCL 43194)</name>
    <name type="common">Arbuscular mycorrhizal fungus</name>
    <name type="synonym">Glomus intraradices</name>
    <dbReference type="NCBI Taxonomy" id="747089"/>
    <lineage>
        <taxon>Eukaryota</taxon>
        <taxon>Fungi</taxon>
        <taxon>Fungi incertae sedis</taxon>
        <taxon>Mucoromycota</taxon>
        <taxon>Glomeromycotina</taxon>
        <taxon>Glomeromycetes</taxon>
        <taxon>Glomerales</taxon>
        <taxon>Glomeraceae</taxon>
        <taxon>Rhizophagus</taxon>
    </lineage>
</organism>
<accession>U9U3F1</accession>
<name>U9U3F1_RHIID</name>
<evidence type="ECO:0000313" key="2">
    <source>
        <dbReference type="EMBL" id="ESA13093.1"/>
    </source>
</evidence>